<dbReference type="FunCoup" id="A0A482WLY0">
    <property type="interactions" value="1"/>
</dbReference>
<gene>
    <name evidence="1" type="ORF">LSTR_LSTR017617</name>
</gene>
<dbReference type="SUPFAM" id="SSF50814">
    <property type="entry name" value="Lipocalins"/>
    <property type="match status" value="1"/>
</dbReference>
<dbReference type="EMBL" id="QKKF02031210">
    <property type="protein sequence ID" value="RZF34555.1"/>
    <property type="molecule type" value="Genomic_DNA"/>
</dbReference>
<evidence type="ECO:0000313" key="1">
    <source>
        <dbReference type="EMBL" id="RZF34555.1"/>
    </source>
</evidence>
<proteinExistence type="predicted"/>
<comment type="caution">
    <text evidence="1">The sequence shown here is derived from an EMBL/GenBank/DDBJ whole genome shotgun (WGS) entry which is preliminary data.</text>
</comment>
<dbReference type="AlphaFoldDB" id="A0A482WLY0"/>
<dbReference type="GO" id="GO:0006629">
    <property type="term" value="P:lipid metabolic process"/>
    <property type="evidence" value="ECO:0007669"/>
    <property type="project" value="TreeGrafter"/>
</dbReference>
<protein>
    <recommendedName>
        <fullName evidence="3">Lipocalin/cytosolic fatty-acid binding domain-containing protein</fullName>
    </recommendedName>
</protein>
<dbReference type="OrthoDB" id="8186134at2759"/>
<keyword evidence="2" id="KW-1185">Reference proteome</keyword>
<dbReference type="PANTHER" id="PTHR10612">
    <property type="entry name" value="APOLIPOPROTEIN D"/>
    <property type="match status" value="1"/>
</dbReference>
<organism evidence="1 2">
    <name type="scientific">Laodelphax striatellus</name>
    <name type="common">Small brown planthopper</name>
    <name type="synonym">Delphax striatella</name>
    <dbReference type="NCBI Taxonomy" id="195883"/>
    <lineage>
        <taxon>Eukaryota</taxon>
        <taxon>Metazoa</taxon>
        <taxon>Ecdysozoa</taxon>
        <taxon>Arthropoda</taxon>
        <taxon>Hexapoda</taxon>
        <taxon>Insecta</taxon>
        <taxon>Pterygota</taxon>
        <taxon>Neoptera</taxon>
        <taxon>Paraneoptera</taxon>
        <taxon>Hemiptera</taxon>
        <taxon>Auchenorrhyncha</taxon>
        <taxon>Fulgoroidea</taxon>
        <taxon>Delphacidae</taxon>
        <taxon>Criomorphinae</taxon>
        <taxon>Laodelphax</taxon>
    </lineage>
</organism>
<dbReference type="GO" id="GO:0000302">
    <property type="term" value="P:response to reactive oxygen species"/>
    <property type="evidence" value="ECO:0007669"/>
    <property type="project" value="TreeGrafter"/>
</dbReference>
<dbReference type="PANTHER" id="PTHR10612:SF11">
    <property type="entry name" value="KARL, ISOFORM A"/>
    <property type="match status" value="1"/>
</dbReference>
<evidence type="ECO:0000313" key="2">
    <source>
        <dbReference type="Proteomes" id="UP000291343"/>
    </source>
</evidence>
<name>A0A482WLY0_LAOST</name>
<dbReference type="Gene3D" id="2.40.128.20">
    <property type="match status" value="1"/>
</dbReference>
<dbReference type="InParanoid" id="A0A482WLY0"/>
<evidence type="ECO:0008006" key="3">
    <source>
        <dbReference type="Google" id="ProtNLM"/>
    </source>
</evidence>
<dbReference type="InterPro" id="IPR012674">
    <property type="entry name" value="Calycin"/>
</dbReference>
<reference evidence="1 2" key="1">
    <citation type="journal article" date="2017" name="Gigascience">
        <title>Genome sequence of the small brown planthopper, Laodelphax striatellus.</title>
        <authorList>
            <person name="Zhu J."/>
            <person name="Jiang F."/>
            <person name="Wang X."/>
            <person name="Yang P."/>
            <person name="Bao Y."/>
            <person name="Zhao W."/>
            <person name="Wang W."/>
            <person name="Lu H."/>
            <person name="Wang Q."/>
            <person name="Cui N."/>
            <person name="Li J."/>
            <person name="Chen X."/>
            <person name="Luo L."/>
            <person name="Yu J."/>
            <person name="Kang L."/>
            <person name="Cui F."/>
        </authorList>
    </citation>
    <scope>NUCLEOTIDE SEQUENCE [LARGE SCALE GENOMIC DNA]</scope>
    <source>
        <strain evidence="1">Lst14</strain>
    </source>
</reference>
<dbReference type="GO" id="GO:0005737">
    <property type="term" value="C:cytoplasm"/>
    <property type="evidence" value="ECO:0007669"/>
    <property type="project" value="TreeGrafter"/>
</dbReference>
<sequence length="242" mass="28320">MISINLSFKFTQQNIIFVLLVSSCLIMTCVQSAFKPREEKTKCPAVKALRNFDLEKLMGSWYVVQYYASSEEDLSYKCMRLDFSMSTSPLSDNMHVYLNFSYIFSDDPDKERLLGNITWIIPDNSHPAHWIHMEDIYEGVYNTYVLDSDYSSWSLLLHCAEKTGSPRYLSSFIMSRMAKLPNNVVSFLREKLPRYEIDLEYMFNMSQHHCSSPQNELHYATSAHVNNKKHGSRRHPLKHVHH</sequence>
<dbReference type="Proteomes" id="UP000291343">
    <property type="component" value="Unassembled WGS sequence"/>
</dbReference>
<dbReference type="STRING" id="195883.A0A482WLY0"/>
<dbReference type="SMR" id="A0A482WLY0"/>
<dbReference type="CDD" id="cd00301">
    <property type="entry name" value="lipocalin_FABP"/>
    <property type="match status" value="1"/>
</dbReference>
<accession>A0A482WLY0</accession>